<protein>
    <submittedName>
        <fullName evidence="1">Uncharacterized protein</fullName>
    </submittedName>
</protein>
<accession>A0A558HBV2</accession>
<dbReference type="Proteomes" id="UP000316500">
    <property type="component" value="Unassembled WGS sequence"/>
</dbReference>
<dbReference type="AlphaFoldDB" id="A0A558HBV2"/>
<dbReference type="OrthoDB" id="4955140at2"/>
<sequence>MTQTLCADPALALHFVLPSLVIPGVPMGNPLTGSPVPSTGPSFITWSTHDHFTHPSPGLRQLFCPLLHRPRIRPLG</sequence>
<dbReference type="EMBL" id="VNFK01000001">
    <property type="protein sequence ID" value="TVU66609.1"/>
    <property type="molecule type" value="Genomic_DNA"/>
</dbReference>
<evidence type="ECO:0000313" key="1">
    <source>
        <dbReference type="EMBL" id="TVU66609.1"/>
    </source>
</evidence>
<proteinExistence type="predicted"/>
<evidence type="ECO:0000313" key="2">
    <source>
        <dbReference type="Proteomes" id="UP000316500"/>
    </source>
</evidence>
<organism evidence="1 2">
    <name type="scientific">Paenarthrobacter nitroguajacolicus</name>
    <name type="common">Arthrobacter nitroguajacolicus</name>
    <dbReference type="NCBI Taxonomy" id="211146"/>
    <lineage>
        <taxon>Bacteria</taxon>
        <taxon>Bacillati</taxon>
        <taxon>Actinomycetota</taxon>
        <taxon>Actinomycetes</taxon>
        <taxon>Micrococcales</taxon>
        <taxon>Micrococcaceae</taxon>
        <taxon>Paenarthrobacter</taxon>
    </lineage>
</organism>
<reference evidence="1 2" key="1">
    <citation type="submission" date="2019-07" db="EMBL/GenBank/DDBJ databases">
        <title>Diversity of Bacteria from Kongsfjorden, Arctic.</title>
        <authorList>
            <person name="Yu Y."/>
        </authorList>
    </citation>
    <scope>NUCLEOTIDE SEQUENCE [LARGE SCALE GENOMIC DNA]</scope>
    <source>
        <strain evidence="1 2">SM1928</strain>
    </source>
</reference>
<gene>
    <name evidence="1" type="ORF">FQP90_00235</name>
</gene>
<name>A0A558HBV2_PAENT</name>
<comment type="caution">
    <text evidence="1">The sequence shown here is derived from an EMBL/GenBank/DDBJ whole genome shotgun (WGS) entry which is preliminary data.</text>
</comment>